<feature type="domain" description="N-acetyltransferase" evidence="2">
    <location>
        <begin position="38"/>
        <end position="239"/>
    </location>
</feature>
<accession>A0ABP3HTQ6</accession>
<evidence type="ECO:0000259" key="1">
    <source>
        <dbReference type="PROSITE" id="PS50263"/>
    </source>
</evidence>
<dbReference type="Gene3D" id="3.60.110.10">
    <property type="entry name" value="Carbon-nitrogen hydrolase"/>
    <property type="match status" value="1"/>
</dbReference>
<dbReference type="InterPro" id="IPR016181">
    <property type="entry name" value="Acyl_CoA_acyltransferase"/>
</dbReference>
<keyword evidence="4" id="KW-1185">Reference proteome</keyword>
<dbReference type="SUPFAM" id="SSF56317">
    <property type="entry name" value="Carbon-nitrogen hydrolase"/>
    <property type="match status" value="1"/>
</dbReference>
<dbReference type="EMBL" id="BAAAEJ010000002">
    <property type="protein sequence ID" value="GAA0378968.1"/>
    <property type="molecule type" value="Genomic_DNA"/>
</dbReference>
<dbReference type="CDD" id="cd07574">
    <property type="entry name" value="nitrilase_Rim1_like"/>
    <property type="match status" value="1"/>
</dbReference>
<evidence type="ECO:0000313" key="3">
    <source>
        <dbReference type="EMBL" id="GAA0378968.1"/>
    </source>
</evidence>
<sequence length="543" mass="61121">MPFVPPLPHTGVVTGMSDEHTLPETVHSPEIPAKPAVLSIRNARMADVTGINALVARVYKDDIPYTPGMLRGQIATYPDGQFVVEYDGEIVGYAASFRIDEAAAMSAHSWEQITGGGYASRHDPHGAWLYGMEVCVDPTRRRLRIGQRLYDARRDLVEAQNLKGIVFGGRMPGIYRRRAELRDPETYLQAVLDRKFNDPVIAFHMRSGFEPVGVLKRYLPTDKQSLGHASHMVWRNPYYLEDTGKGAAFATKETVRVATVQLQMRKVDSFDEFIANVEYFTDVVSDYRADFVVFPELFTLQLLSLEHRKLTPAESIEALTRYTPRFVEAMRKLAVSYNVNIIGGSHPTRTEDGDIQNVAYVFLRDGSVHEQEKIHPTPNERHWWNIKGGERVHAIPTDCGPIGVMICYDSEFPEVARRMVDEGARILFVPFCTDNRQGYLRVRYCGQARAIENQCYVVLAGNVGNLPNVENMDIQYAQSCILTPCDFPFARDGVAAEATENVETVTVADLDLSDLSWARAQGTVTNLRDRRFDLYKTAWTDGG</sequence>
<dbReference type="CDD" id="cd04301">
    <property type="entry name" value="NAT_SF"/>
    <property type="match status" value="1"/>
</dbReference>
<dbReference type="PROSITE" id="PS50263">
    <property type="entry name" value="CN_HYDROLASE"/>
    <property type="match status" value="1"/>
</dbReference>
<proteinExistence type="predicted"/>
<dbReference type="InterPro" id="IPR003010">
    <property type="entry name" value="C-N_Hydrolase"/>
</dbReference>
<dbReference type="Gene3D" id="3.40.630.30">
    <property type="match status" value="1"/>
</dbReference>
<dbReference type="Pfam" id="PF00795">
    <property type="entry name" value="CN_hydrolase"/>
    <property type="match status" value="1"/>
</dbReference>
<dbReference type="GO" id="GO:0016787">
    <property type="term" value="F:hydrolase activity"/>
    <property type="evidence" value="ECO:0007669"/>
    <property type="project" value="UniProtKB-KW"/>
</dbReference>
<dbReference type="PANTHER" id="PTHR23088">
    <property type="entry name" value="NITRILASE-RELATED"/>
    <property type="match status" value="1"/>
</dbReference>
<dbReference type="SUPFAM" id="SSF55729">
    <property type="entry name" value="Acyl-CoA N-acyltransferases (Nat)"/>
    <property type="match status" value="1"/>
</dbReference>
<dbReference type="InterPro" id="IPR036526">
    <property type="entry name" value="C-N_Hydrolase_sf"/>
</dbReference>
<reference evidence="4" key="1">
    <citation type="journal article" date="2019" name="Int. J. Syst. Evol. Microbiol.">
        <title>The Global Catalogue of Microorganisms (GCM) 10K type strain sequencing project: providing services to taxonomists for standard genome sequencing and annotation.</title>
        <authorList>
            <consortium name="The Broad Institute Genomics Platform"/>
            <consortium name="The Broad Institute Genome Sequencing Center for Infectious Disease"/>
            <person name="Wu L."/>
            <person name="Ma J."/>
        </authorList>
    </citation>
    <scope>NUCLEOTIDE SEQUENCE [LARGE SCALE GENOMIC DNA]</scope>
    <source>
        <strain evidence="4">JCM 13476</strain>
    </source>
</reference>
<dbReference type="PROSITE" id="PS51186">
    <property type="entry name" value="GNAT"/>
    <property type="match status" value="1"/>
</dbReference>
<evidence type="ECO:0000313" key="4">
    <source>
        <dbReference type="Proteomes" id="UP001500791"/>
    </source>
</evidence>
<dbReference type="Pfam" id="PF00583">
    <property type="entry name" value="Acetyltransf_1"/>
    <property type="match status" value="1"/>
</dbReference>
<organism evidence="3 4">
    <name type="scientific">Brevundimonas terrae</name>
    <dbReference type="NCBI Taxonomy" id="363631"/>
    <lineage>
        <taxon>Bacteria</taxon>
        <taxon>Pseudomonadati</taxon>
        <taxon>Pseudomonadota</taxon>
        <taxon>Alphaproteobacteria</taxon>
        <taxon>Caulobacterales</taxon>
        <taxon>Caulobacteraceae</taxon>
        <taxon>Brevundimonas</taxon>
    </lineage>
</organism>
<comment type="caution">
    <text evidence="3">The sequence shown here is derived from an EMBL/GenBank/DDBJ whole genome shotgun (WGS) entry which is preliminary data.</text>
</comment>
<keyword evidence="3" id="KW-0378">Hydrolase</keyword>
<gene>
    <name evidence="3" type="ORF">GCM10009093_02550</name>
</gene>
<evidence type="ECO:0000259" key="2">
    <source>
        <dbReference type="PROSITE" id="PS51186"/>
    </source>
</evidence>
<protein>
    <submittedName>
        <fullName evidence="3">Bifunctional GNAT family N-acetyltransferase/carbon-nitrogen hydrolase family protein</fullName>
    </submittedName>
</protein>
<dbReference type="PANTHER" id="PTHR23088:SF50">
    <property type="entry name" value="HYDROLASE YHCX"/>
    <property type="match status" value="1"/>
</dbReference>
<dbReference type="InterPro" id="IPR000182">
    <property type="entry name" value="GNAT_dom"/>
</dbReference>
<feature type="domain" description="CN hydrolase" evidence="1">
    <location>
        <begin position="255"/>
        <end position="512"/>
    </location>
</feature>
<dbReference type="Proteomes" id="UP001500791">
    <property type="component" value="Unassembled WGS sequence"/>
</dbReference>
<name>A0ABP3HTQ6_9CAUL</name>